<gene>
    <name evidence="2" type="ORF">ATK36_2126</name>
</gene>
<dbReference type="PROSITE" id="PS51729">
    <property type="entry name" value="GNAT_YJDJ"/>
    <property type="match status" value="1"/>
</dbReference>
<reference evidence="2 3" key="1">
    <citation type="submission" date="2017-10" db="EMBL/GenBank/DDBJ databases">
        <title>Sequencing the genomes of 1000 actinobacteria strains.</title>
        <authorList>
            <person name="Klenk H.-P."/>
        </authorList>
    </citation>
    <scope>NUCLEOTIDE SEQUENCE [LARGE SCALE GENOMIC DNA]</scope>
    <source>
        <strain evidence="2 3">DSM 46092</strain>
    </source>
</reference>
<dbReference type="AlphaFoldDB" id="A0A2A9F6R3"/>
<dbReference type="InterPro" id="IPR016181">
    <property type="entry name" value="Acyl_CoA_acyltransferase"/>
</dbReference>
<evidence type="ECO:0000313" key="3">
    <source>
        <dbReference type="Proteomes" id="UP000243542"/>
    </source>
</evidence>
<protein>
    <recommendedName>
        <fullName evidence="1">N-acetyltransferase domain-containing protein</fullName>
    </recommendedName>
</protein>
<dbReference type="EMBL" id="PDJK01000002">
    <property type="protein sequence ID" value="PFG47107.1"/>
    <property type="molecule type" value="Genomic_DNA"/>
</dbReference>
<sequence length="98" mass="10990">MSEENRVVRNDEKNRYELYTGGELAGFAEFSPREREIVFTHTEIGDEFGGRGLAKVLASAALDDVVSRGKTIVPVCPFIAGYLRKNDGYVEHVRWPGE</sequence>
<accession>A0A2A9F6R3</accession>
<comment type="caution">
    <text evidence="2">The sequence shown here is derived from an EMBL/GenBank/DDBJ whole genome shotgun (WGS) entry which is preliminary data.</text>
</comment>
<evidence type="ECO:0000259" key="1">
    <source>
        <dbReference type="PROSITE" id="PS51729"/>
    </source>
</evidence>
<evidence type="ECO:0000313" key="2">
    <source>
        <dbReference type="EMBL" id="PFG47107.1"/>
    </source>
</evidence>
<dbReference type="Gene3D" id="3.40.630.30">
    <property type="match status" value="1"/>
</dbReference>
<organism evidence="2 3">
    <name type="scientific">Amycolatopsis sulphurea</name>
    <dbReference type="NCBI Taxonomy" id="76022"/>
    <lineage>
        <taxon>Bacteria</taxon>
        <taxon>Bacillati</taxon>
        <taxon>Actinomycetota</taxon>
        <taxon>Actinomycetes</taxon>
        <taxon>Pseudonocardiales</taxon>
        <taxon>Pseudonocardiaceae</taxon>
        <taxon>Amycolatopsis</taxon>
    </lineage>
</organism>
<dbReference type="InterPro" id="IPR045057">
    <property type="entry name" value="Gcn5-rel_NAT"/>
</dbReference>
<proteinExistence type="predicted"/>
<dbReference type="InterPro" id="IPR031165">
    <property type="entry name" value="GNAT_YJDJ"/>
</dbReference>
<dbReference type="Pfam" id="PF14542">
    <property type="entry name" value="Acetyltransf_CG"/>
    <property type="match status" value="1"/>
</dbReference>
<name>A0A2A9F6R3_9PSEU</name>
<keyword evidence="3" id="KW-1185">Reference proteome</keyword>
<dbReference type="Proteomes" id="UP000243542">
    <property type="component" value="Unassembled WGS sequence"/>
</dbReference>
<dbReference type="PANTHER" id="PTHR31435">
    <property type="entry name" value="PROTEIN NATD1"/>
    <property type="match status" value="1"/>
</dbReference>
<dbReference type="PANTHER" id="PTHR31435:SF10">
    <property type="entry name" value="BSR4717 PROTEIN"/>
    <property type="match status" value="1"/>
</dbReference>
<dbReference type="RefSeq" id="WP_098511065.1">
    <property type="nucleotide sequence ID" value="NZ_JBIAKZ010000015.1"/>
</dbReference>
<dbReference type="SUPFAM" id="SSF55729">
    <property type="entry name" value="Acyl-CoA N-acyltransferases (Nat)"/>
    <property type="match status" value="1"/>
</dbReference>
<feature type="domain" description="N-acetyltransferase" evidence="1">
    <location>
        <begin position="8"/>
        <end position="94"/>
    </location>
</feature>